<evidence type="ECO:0000313" key="1">
    <source>
        <dbReference type="Proteomes" id="UP000887563"/>
    </source>
</evidence>
<accession>A0A914LCY7</accession>
<organism evidence="1 2">
    <name type="scientific">Meloidogyne incognita</name>
    <name type="common">Southern root-knot nematode worm</name>
    <name type="synonym">Oxyuris incognita</name>
    <dbReference type="NCBI Taxonomy" id="6306"/>
    <lineage>
        <taxon>Eukaryota</taxon>
        <taxon>Metazoa</taxon>
        <taxon>Ecdysozoa</taxon>
        <taxon>Nematoda</taxon>
        <taxon>Chromadorea</taxon>
        <taxon>Rhabditida</taxon>
        <taxon>Tylenchina</taxon>
        <taxon>Tylenchomorpha</taxon>
        <taxon>Tylenchoidea</taxon>
        <taxon>Meloidogynidae</taxon>
        <taxon>Meloidogyninae</taxon>
        <taxon>Meloidogyne</taxon>
        <taxon>Meloidogyne incognita group</taxon>
    </lineage>
</organism>
<reference evidence="2" key="1">
    <citation type="submission" date="2022-11" db="UniProtKB">
        <authorList>
            <consortium name="WormBaseParasite"/>
        </authorList>
    </citation>
    <scope>IDENTIFICATION</scope>
</reference>
<evidence type="ECO:0000313" key="2">
    <source>
        <dbReference type="WBParaSite" id="Minc3s00414g11925"/>
    </source>
</evidence>
<proteinExistence type="predicted"/>
<dbReference type="AlphaFoldDB" id="A0A914LCY7"/>
<sequence length="55" mass="6289">MNGREQVNRLWLNVLGMLVFHNSNNLRIPHSGISKISTVPHFNIVHAKRMANLNV</sequence>
<dbReference type="WBParaSite" id="Minc3s00414g11925">
    <property type="protein sequence ID" value="Minc3s00414g11925"/>
    <property type="gene ID" value="Minc3s00414g11925"/>
</dbReference>
<protein>
    <submittedName>
        <fullName evidence="2">Uncharacterized protein</fullName>
    </submittedName>
</protein>
<dbReference type="Proteomes" id="UP000887563">
    <property type="component" value="Unplaced"/>
</dbReference>
<name>A0A914LCY7_MELIC</name>
<keyword evidence="1" id="KW-1185">Reference proteome</keyword>